<dbReference type="HOGENOM" id="CLU_3422804_0_0_1"/>
<gene>
    <name evidence="1" type="ORF">ANIA_05696</name>
</gene>
<proteinExistence type="predicted"/>
<dbReference type="AlphaFoldDB" id="C8VFP7"/>
<evidence type="ECO:0000313" key="1">
    <source>
        <dbReference type="EMBL" id="CBF81387.1"/>
    </source>
</evidence>
<evidence type="ECO:0000313" key="2">
    <source>
        <dbReference type="Proteomes" id="UP000000560"/>
    </source>
</evidence>
<reference evidence="2" key="1">
    <citation type="journal article" date="2005" name="Nature">
        <title>Sequencing of Aspergillus nidulans and comparative analysis with A. fumigatus and A. oryzae.</title>
        <authorList>
            <person name="Galagan J.E."/>
            <person name="Calvo S.E."/>
            <person name="Cuomo C."/>
            <person name="Ma L.J."/>
            <person name="Wortman J.R."/>
            <person name="Batzoglou S."/>
            <person name="Lee S.I."/>
            <person name="Basturkmen M."/>
            <person name="Spevak C.C."/>
            <person name="Clutterbuck J."/>
            <person name="Kapitonov V."/>
            <person name="Jurka J."/>
            <person name="Scazzocchio C."/>
            <person name="Farman M."/>
            <person name="Butler J."/>
            <person name="Purcell S."/>
            <person name="Harris S."/>
            <person name="Braus G.H."/>
            <person name="Draht O."/>
            <person name="Busch S."/>
            <person name="D'Enfert C."/>
            <person name="Bouchier C."/>
            <person name="Goldman G.H."/>
            <person name="Bell-Pedersen D."/>
            <person name="Griffiths-Jones S."/>
            <person name="Doonan J.H."/>
            <person name="Yu J."/>
            <person name="Vienken K."/>
            <person name="Pain A."/>
            <person name="Freitag M."/>
            <person name="Selker E.U."/>
            <person name="Archer D.B."/>
            <person name="Penalva M.A."/>
            <person name="Oakley B.R."/>
            <person name="Momany M."/>
            <person name="Tanaka T."/>
            <person name="Kumagai T."/>
            <person name="Asai K."/>
            <person name="Machida M."/>
            <person name="Nierman W.C."/>
            <person name="Denning D.W."/>
            <person name="Caddick M."/>
            <person name="Hynes M."/>
            <person name="Paoletti M."/>
            <person name="Fischer R."/>
            <person name="Miller B."/>
            <person name="Dyer P."/>
            <person name="Sachs M.S."/>
            <person name="Osmani S.A."/>
            <person name="Birren B.W."/>
        </authorList>
    </citation>
    <scope>NUCLEOTIDE SEQUENCE [LARGE SCALE GENOMIC DNA]</scope>
    <source>
        <strain evidence="2">FGSC A4 / ATCC 38163 / CBS 112.46 / NRRL 194 / M139</strain>
    </source>
</reference>
<protein>
    <submittedName>
        <fullName evidence="1">Uncharacterized protein</fullName>
    </submittedName>
</protein>
<accession>C8VFP7</accession>
<dbReference type="GO" id="GO:0051410">
    <property type="term" value="P:detoxification of nitrogen compound"/>
    <property type="evidence" value="ECO:0000314"/>
    <property type="project" value="UniProtKB"/>
</dbReference>
<organism evidence="1 2">
    <name type="scientific">Emericella nidulans (strain FGSC A4 / ATCC 38163 / CBS 112.46 / NRRL 194 / M139)</name>
    <name type="common">Aspergillus nidulans</name>
    <dbReference type="NCBI Taxonomy" id="227321"/>
    <lineage>
        <taxon>Eukaryota</taxon>
        <taxon>Fungi</taxon>
        <taxon>Dikarya</taxon>
        <taxon>Ascomycota</taxon>
        <taxon>Pezizomycotina</taxon>
        <taxon>Eurotiomycetes</taxon>
        <taxon>Eurotiomycetidae</taxon>
        <taxon>Eurotiales</taxon>
        <taxon>Aspergillaceae</taxon>
        <taxon>Aspergillus</taxon>
        <taxon>Aspergillus subgen. Nidulantes</taxon>
    </lineage>
</organism>
<dbReference type="Proteomes" id="UP000000560">
    <property type="component" value="Chromosome V"/>
</dbReference>
<reference evidence="2" key="2">
    <citation type="journal article" date="2009" name="Fungal Genet. Biol.">
        <title>The 2008 update of the Aspergillus nidulans genome annotation: a community effort.</title>
        <authorList>
            <person name="Wortman J.R."/>
            <person name="Gilsenan J.M."/>
            <person name="Joardar V."/>
            <person name="Deegan J."/>
            <person name="Clutterbuck J."/>
            <person name="Andersen M.R."/>
            <person name="Archer D."/>
            <person name="Bencina M."/>
            <person name="Braus G."/>
            <person name="Coutinho P."/>
            <person name="von Dohren H."/>
            <person name="Doonan J."/>
            <person name="Driessen A.J."/>
            <person name="Durek P."/>
            <person name="Espeso E."/>
            <person name="Fekete E."/>
            <person name="Flipphi M."/>
            <person name="Estrada C.G."/>
            <person name="Geysens S."/>
            <person name="Goldman G."/>
            <person name="de Groot P.W."/>
            <person name="Hansen K."/>
            <person name="Harris S.D."/>
            <person name="Heinekamp T."/>
            <person name="Helmstaedt K."/>
            <person name="Henrissat B."/>
            <person name="Hofmann G."/>
            <person name="Homan T."/>
            <person name="Horio T."/>
            <person name="Horiuchi H."/>
            <person name="James S."/>
            <person name="Jones M."/>
            <person name="Karaffa L."/>
            <person name="Karanyi Z."/>
            <person name="Kato M."/>
            <person name="Keller N."/>
            <person name="Kelly D.E."/>
            <person name="Kiel J.A."/>
            <person name="Kim J.M."/>
            <person name="van der Klei I.J."/>
            <person name="Klis F.M."/>
            <person name="Kovalchuk A."/>
            <person name="Krasevec N."/>
            <person name="Kubicek C.P."/>
            <person name="Liu B."/>
            <person name="Maccabe A."/>
            <person name="Meyer V."/>
            <person name="Mirabito P."/>
            <person name="Miskei M."/>
            <person name="Mos M."/>
            <person name="Mullins J."/>
            <person name="Nelson D.R."/>
            <person name="Nielsen J."/>
            <person name="Oakley B.R."/>
            <person name="Osmani S.A."/>
            <person name="Pakula T."/>
            <person name="Paszewski A."/>
            <person name="Paulsen I."/>
            <person name="Pilsyk S."/>
            <person name="Pocsi I."/>
            <person name="Punt P.J."/>
            <person name="Ram A.F."/>
            <person name="Ren Q."/>
            <person name="Robellet X."/>
            <person name="Robson G."/>
            <person name="Seiboth B."/>
            <person name="van Solingen P."/>
            <person name="Specht T."/>
            <person name="Sun J."/>
            <person name="Taheri-Talesh N."/>
            <person name="Takeshita N."/>
            <person name="Ussery D."/>
            <person name="vanKuyk P.A."/>
            <person name="Visser H."/>
            <person name="van de Vondervoort P.J."/>
            <person name="de Vries R.P."/>
            <person name="Walton J."/>
            <person name="Xiang X."/>
            <person name="Xiong Y."/>
            <person name="Zeng A.P."/>
            <person name="Brandt B.W."/>
            <person name="Cornell M.J."/>
            <person name="van den Hondel C.A."/>
            <person name="Visser J."/>
            <person name="Oliver S.G."/>
            <person name="Turner G."/>
        </authorList>
    </citation>
    <scope>GENOME REANNOTATION</scope>
    <source>
        <strain evidence="2">FGSC A4 / ATCC 38163 / CBS 112.46 / NRRL 194 / M139</strain>
    </source>
</reference>
<sequence length="23" mass="2271">MAHGCSCGASCQCPAGQCNCPKN</sequence>
<keyword evidence="2" id="KW-1185">Reference proteome</keyword>
<name>C8VFP7_EMENI</name>
<dbReference type="InParanoid" id="C8VFP7"/>
<dbReference type="EMBL" id="BN001305">
    <property type="protein sequence ID" value="CBF81387.1"/>
    <property type="molecule type" value="Genomic_DNA"/>
</dbReference>